<dbReference type="PANTHER" id="PTHR35726:SF4">
    <property type="entry name" value="GLUTAMIC ACID-RICH PROTEIN-LIKE"/>
    <property type="match status" value="1"/>
</dbReference>
<dbReference type="Proteomes" id="UP000886885">
    <property type="component" value="Chromosome 14D"/>
</dbReference>
<comment type="caution">
    <text evidence="2">The sequence shown here is derived from an EMBL/GenBank/DDBJ whole genome shotgun (WGS) entry which is preliminary data.</text>
</comment>
<evidence type="ECO:0000313" key="2">
    <source>
        <dbReference type="EMBL" id="KAG6748520.1"/>
    </source>
</evidence>
<evidence type="ECO:0000256" key="1">
    <source>
        <dbReference type="SAM" id="MobiDB-lite"/>
    </source>
</evidence>
<name>A0A8X8CBR5_POPTO</name>
<protein>
    <submittedName>
        <fullName evidence="2">Uncharacterized protein</fullName>
    </submittedName>
</protein>
<gene>
    <name evidence="2" type="ORF">POTOM_048448</name>
</gene>
<keyword evidence="3" id="KW-1185">Reference proteome</keyword>
<dbReference type="AlphaFoldDB" id="A0A8X8CBR5"/>
<dbReference type="OrthoDB" id="1077311at2759"/>
<dbReference type="PANTHER" id="PTHR35726">
    <property type="entry name" value="GLUTAMIC ACID-RICH PROTEIN-LIKE"/>
    <property type="match status" value="1"/>
</dbReference>
<reference evidence="2" key="1">
    <citation type="journal article" date="2020" name="bioRxiv">
        <title>Hybrid origin of Populus tomentosa Carr. identified through genome sequencing and phylogenomic analysis.</title>
        <authorList>
            <person name="An X."/>
            <person name="Gao K."/>
            <person name="Chen Z."/>
            <person name="Li J."/>
            <person name="Yang X."/>
            <person name="Yang X."/>
            <person name="Zhou J."/>
            <person name="Guo T."/>
            <person name="Zhao T."/>
            <person name="Huang S."/>
            <person name="Miao D."/>
            <person name="Khan W.U."/>
            <person name="Rao P."/>
            <person name="Ye M."/>
            <person name="Lei B."/>
            <person name="Liao W."/>
            <person name="Wang J."/>
            <person name="Ji L."/>
            <person name="Li Y."/>
            <person name="Guo B."/>
            <person name="Mustafa N.S."/>
            <person name="Li S."/>
            <person name="Yun Q."/>
            <person name="Keller S.R."/>
            <person name="Mao J."/>
            <person name="Zhang R."/>
            <person name="Strauss S.H."/>
        </authorList>
    </citation>
    <scope>NUCLEOTIDE SEQUENCE</scope>
    <source>
        <strain evidence="2">GM15</strain>
        <tissue evidence="2">Leaf</tissue>
    </source>
</reference>
<sequence length="215" mass="23477">MMVKTANGGNSLGGRLMITASIEGMINDGKYADIEDKLLVRVVMKSGGGVEPRRLPCTITPSKFEYSGDDKEMDRVKNSVDVSPFLLVEAAGDSEVDSDPTMSAIDLVDDDDDAESCSCDTSDHSCVSDIINGACSKVEAYQVNYNVVDDDHDDHDDDGEEEEEEEGVEVCQSWVHHVHVGLPVKQKSCVSVDSSNESMNEKEKDRLFWEACLAS</sequence>
<accession>A0A8X8CBR5</accession>
<dbReference type="EMBL" id="JAAWWB010000028">
    <property type="protein sequence ID" value="KAG6748520.1"/>
    <property type="molecule type" value="Genomic_DNA"/>
</dbReference>
<evidence type="ECO:0000313" key="3">
    <source>
        <dbReference type="Proteomes" id="UP000886885"/>
    </source>
</evidence>
<organism evidence="2 3">
    <name type="scientific">Populus tomentosa</name>
    <name type="common">Chinese white poplar</name>
    <dbReference type="NCBI Taxonomy" id="118781"/>
    <lineage>
        <taxon>Eukaryota</taxon>
        <taxon>Viridiplantae</taxon>
        <taxon>Streptophyta</taxon>
        <taxon>Embryophyta</taxon>
        <taxon>Tracheophyta</taxon>
        <taxon>Spermatophyta</taxon>
        <taxon>Magnoliopsida</taxon>
        <taxon>eudicotyledons</taxon>
        <taxon>Gunneridae</taxon>
        <taxon>Pentapetalae</taxon>
        <taxon>rosids</taxon>
        <taxon>fabids</taxon>
        <taxon>Malpighiales</taxon>
        <taxon>Salicaceae</taxon>
        <taxon>Saliceae</taxon>
        <taxon>Populus</taxon>
    </lineage>
</organism>
<feature type="region of interest" description="Disordered" evidence="1">
    <location>
        <begin position="148"/>
        <end position="167"/>
    </location>
</feature>
<proteinExistence type="predicted"/>